<comment type="caution">
    <text evidence="4">The sequence shown here is derived from an EMBL/GenBank/DDBJ whole genome shotgun (WGS) entry which is preliminary data.</text>
</comment>
<dbReference type="InterPro" id="IPR001789">
    <property type="entry name" value="Sig_transdc_resp-reg_receiver"/>
</dbReference>
<dbReference type="KEGG" id="cpip:CJF12_00920"/>
<evidence type="ECO:0000313" key="5">
    <source>
        <dbReference type="Proteomes" id="UP000028709"/>
    </source>
</evidence>
<accession>A0A086BIB2</accession>
<proteinExistence type="predicted"/>
<dbReference type="CDD" id="cd00156">
    <property type="entry name" value="REC"/>
    <property type="match status" value="1"/>
</dbReference>
<gene>
    <name evidence="4" type="ORF">IQ37_09850</name>
</gene>
<dbReference type="eggNOG" id="COG0745">
    <property type="taxonomic scope" value="Bacteria"/>
</dbReference>
<evidence type="ECO:0000259" key="3">
    <source>
        <dbReference type="PROSITE" id="PS50110"/>
    </source>
</evidence>
<evidence type="ECO:0000313" key="4">
    <source>
        <dbReference type="EMBL" id="KFF28676.1"/>
    </source>
</evidence>
<evidence type="ECO:0000256" key="1">
    <source>
        <dbReference type="ARBA" id="ARBA00022553"/>
    </source>
</evidence>
<feature type="domain" description="Response regulatory" evidence="3">
    <location>
        <begin position="4"/>
        <end position="118"/>
    </location>
</feature>
<dbReference type="AlphaFoldDB" id="A0A086BIB2"/>
<dbReference type="GO" id="GO:0000160">
    <property type="term" value="P:phosphorelay signal transduction system"/>
    <property type="evidence" value="ECO:0007669"/>
    <property type="project" value="InterPro"/>
</dbReference>
<keyword evidence="1 2" id="KW-0597">Phosphoprotein</keyword>
<dbReference type="InterPro" id="IPR011006">
    <property type="entry name" value="CheY-like_superfamily"/>
</dbReference>
<dbReference type="SUPFAM" id="SSF52172">
    <property type="entry name" value="CheY-like"/>
    <property type="match status" value="1"/>
</dbReference>
<feature type="modified residue" description="4-aspartylphosphate" evidence="2">
    <location>
        <position position="52"/>
    </location>
</feature>
<keyword evidence="5" id="KW-1185">Reference proteome</keyword>
<dbReference type="PROSITE" id="PS50110">
    <property type="entry name" value="RESPONSE_REGULATORY"/>
    <property type="match status" value="1"/>
</dbReference>
<dbReference type="PANTHER" id="PTHR44591">
    <property type="entry name" value="STRESS RESPONSE REGULATOR PROTEIN 1"/>
    <property type="match status" value="1"/>
</dbReference>
<dbReference type="EMBL" id="JPRJ01000015">
    <property type="protein sequence ID" value="KFF28676.1"/>
    <property type="molecule type" value="Genomic_DNA"/>
</dbReference>
<dbReference type="Pfam" id="PF00072">
    <property type="entry name" value="Response_reg"/>
    <property type="match status" value="1"/>
</dbReference>
<dbReference type="SMART" id="SM00448">
    <property type="entry name" value="REC"/>
    <property type="match status" value="1"/>
</dbReference>
<dbReference type="STRING" id="558152.IQ37_09850"/>
<dbReference type="PANTHER" id="PTHR44591:SF3">
    <property type="entry name" value="RESPONSE REGULATORY DOMAIN-CONTAINING PROTEIN"/>
    <property type="match status" value="1"/>
</dbReference>
<protein>
    <recommendedName>
        <fullName evidence="3">Response regulatory domain-containing protein</fullName>
    </recommendedName>
</protein>
<sequence length="118" mass="13259">MKKKVVLIQDNEEILDIMDEVLEDEGFDVTASLTTEPIEKIDEIDPDVVIVDDNIKGDKKGAKVIEELKTDPQTEDVSAVLTSTSHDLPEKAKECMADDYIEKPFDIDHMINVVKKNS</sequence>
<dbReference type="InterPro" id="IPR050595">
    <property type="entry name" value="Bact_response_regulator"/>
</dbReference>
<dbReference type="RefSeq" id="WP_034684337.1">
    <property type="nucleotide sequence ID" value="NZ_CP023049.2"/>
</dbReference>
<name>A0A086BIB2_9FLAO</name>
<dbReference type="Gene3D" id="3.40.50.2300">
    <property type="match status" value="1"/>
</dbReference>
<reference evidence="4" key="1">
    <citation type="submission" date="2014-07" db="EMBL/GenBank/DDBJ databases">
        <title>Genome of Chryseobacterium piperi CTM.</title>
        <authorList>
            <person name="Pipes S.E."/>
            <person name="Stropko S.J."/>
            <person name="Newman J.D."/>
        </authorList>
    </citation>
    <scope>NUCLEOTIDE SEQUENCE [LARGE SCALE GENOMIC DNA]</scope>
    <source>
        <strain evidence="4">CTM</strain>
    </source>
</reference>
<organism evidence="4 5">
    <name type="scientific">Chryseobacterium piperi</name>
    <dbReference type="NCBI Taxonomy" id="558152"/>
    <lineage>
        <taxon>Bacteria</taxon>
        <taxon>Pseudomonadati</taxon>
        <taxon>Bacteroidota</taxon>
        <taxon>Flavobacteriia</taxon>
        <taxon>Flavobacteriales</taxon>
        <taxon>Weeksellaceae</taxon>
        <taxon>Chryseobacterium group</taxon>
        <taxon>Chryseobacterium</taxon>
    </lineage>
</organism>
<evidence type="ECO:0000256" key="2">
    <source>
        <dbReference type="PROSITE-ProRule" id="PRU00169"/>
    </source>
</evidence>
<dbReference type="OrthoDB" id="1260794at2"/>
<dbReference type="Proteomes" id="UP000028709">
    <property type="component" value="Unassembled WGS sequence"/>
</dbReference>